<proteinExistence type="predicted"/>
<keyword evidence="2" id="KW-1185">Reference proteome</keyword>
<organism evidence="1 2">
    <name type="scientific">Pedobacter africanus</name>
    <dbReference type="NCBI Taxonomy" id="151894"/>
    <lineage>
        <taxon>Bacteria</taxon>
        <taxon>Pseudomonadati</taxon>
        <taxon>Bacteroidota</taxon>
        <taxon>Sphingobacteriia</taxon>
        <taxon>Sphingobacteriales</taxon>
        <taxon>Sphingobacteriaceae</taxon>
        <taxon>Pedobacter</taxon>
    </lineage>
</organism>
<name>A0ACC6L2A7_9SPHI</name>
<comment type="caution">
    <text evidence="1">The sequence shown here is derived from an EMBL/GenBank/DDBJ whole genome shotgun (WGS) entry which is preliminary data.</text>
</comment>
<evidence type="ECO:0000313" key="1">
    <source>
        <dbReference type="EMBL" id="MDR6785637.1"/>
    </source>
</evidence>
<reference evidence="1" key="1">
    <citation type="submission" date="2023-07" db="EMBL/GenBank/DDBJ databases">
        <title>Sorghum-associated microbial communities from plants grown in Nebraska, USA.</title>
        <authorList>
            <person name="Schachtman D."/>
        </authorList>
    </citation>
    <scope>NUCLEOTIDE SEQUENCE</scope>
    <source>
        <strain evidence="1">2697</strain>
    </source>
</reference>
<accession>A0ACC6L2A7</accession>
<dbReference type="Proteomes" id="UP001246858">
    <property type="component" value="Unassembled WGS sequence"/>
</dbReference>
<gene>
    <name evidence="1" type="ORF">J2X78_004222</name>
</gene>
<sequence length="247" mass="26346">MKIVIIGGTGLIGTKVAGKLRQLGHSVIAGSPSTGLNSITGEGLAEAMNGTDIVIDLSNSPSFEDGPVLEFFENSGRNLMAAETNAGVKHHLAVSIVGVDRMQDLGYMRAKLAQENLIRQSELPYTIIRSTQFLEFIPALVGAATKDNEVHVSDVEFQPISAEDVASFVTELALSAPANGIVEIAGPQRHSLSEFFAAYLREKDSTKQVITNNKSEYFGGPVPHDGLVPQGNAKLGATDLQQWLSTQ</sequence>
<dbReference type="EMBL" id="JAVDTF010000004">
    <property type="protein sequence ID" value="MDR6785637.1"/>
    <property type="molecule type" value="Genomic_DNA"/>
</dbReference>
<protein>
    <submittedName>
        <fullName evidence="1">Uncharacterized protein YbjT (DUF2867 family)</fullName>
    </submittedName>
</protein>
<evidence type="ECO:0000313" key="2">
    <source>
        <dbReference type="Proteomes" id="UP001246858"/>
    </source>
</evidence>